<dbReference type="SUPFAM" id="SSF52047">
    <property type="entry name" value="RNI-like"/>
    <property type="match status" value="1"/>
</dbReference>
<dbReference type="EnsemblPlants" id="KQK12257">
    <property type="protein sequence ID" value="KQK12257"/>
    <property type="gene ID" value="BRADI_1g02487v3"/>
</dbReference>
<feature type="domain" description="F-box" evidence="1">
    <location>
        <begin position="13"/>
        <end position="49"/>
    </location>
</feature>
<evidence type="ECO:0000313" key="4">
    <source>
        <dbReference type="Proteomes" id="UP000008810"/>
    </source>
</evidence>
<evidence type="ECO:0000259" key="1">
    <source>
        <dbReference type="PROSITE" id="PS50181"/>
    </source>
</evidence>
<keyword evidence="4" id="KW-1185">Reference proteome</keyword>
<dbReference type="AlphaFoldDB" id="A0A0Q3KMA4"/>
<dbReference type="Proteomes" id="UP000008810">
    <property type="component" value="Chromosome 1"/>
</dbReference>
<dbReference type="PROSITE" id="PS50181">
    <property type="entry name" value="FBOX"/>
    <property type="match status" value="1"/>
</dbReference>
<dbReference type="InParanoid" id="A0A0Q3KMA4"/>
<accession>A0A0Q3KMA4</accession>
<reference evidence="3" key="3">
    <citation type="submission" date="2018-08" db="UniProtKB">
        <authorList>
            <consortium name="EnsemblPlants"/>
        </authorList>
    </citation>
    <scope>IDENTIFICATION</scope>
    <source>
        <strain evidence="3">cv. Bd21</strain>
    </source>
</reference>
<dbReference type="InterPro" id="IPR032675">
    <property type="entry name" value="LRR_dom_sf"/>
</dbReference>
<dbReference type="PANTHER" id="PTHR32153">
    <property type="entry name" value="OJ000223_09.16 PROTEIN"/>
    <property type="match status" value="1"/>
</dbReference>
<dbReference type="FunCoup" id="A0A0Q3KMA4">
    <property type="interactions" value="88"/>
</dbReference>
<protein>
    <recommendedName>
        <fullName evidence="1">F-box domain-containing protein</fullName>
    </recommendedName>
</protein>
<dbReference type="OrthoDB" id="589312at2759"/>
<gene>
    <name evidence="2" type="ORF">BRADI_1g02487v3</name>
</gene>
<organism evidence="2">
    <name type="scientific">Brachypodium distachyon</name>
    <name type="common">Purple false brome</name>
    <name type="synonym">Trachynia distachya</name>
    <dbReference type="NCBI Taxonomy" id="15368"/>
    <lineage>
        <taxon>Eukaryota</taxon>
        <taxon>Viridiplantae</taxon>
        <taxon>Streptophyta</taxon>
        <taxon>Embryophyta</taxon>
        <taxon>Tracheophyta</taxon>
        <taxon>Spermatophyta</taxon>
        <taxon>Magnoliopsida</taxon>
        <taxon>Liliopsida</taxon>
        <taxon>Poales</taxon>
        <taxon>Poaceae</taxon>
        <taxon>BOP clade</taxon>
        <taxon>Pooideae</taxon>
        <taxon>Stipodae</taxon>
        <taxon>Brachypodieae</taxon>
        <taxon>Brachypodium</taxon>
    </lineage>
</organism>
<dbReference type="STRING" id="15368.A0A0Q3KMA4"/>
<dbReference type="InterPro" id="IPR001810">
    <property type="entry name" value="F-box_dom"/>
</dbReference>
<dbReference type="InterPro" id="IPR036047">
    <property type="entry name" value="F-box-like_dom_sf"/>
</dbReference>
<sequence length="399" mass="45432">MQKSAAALDGAGGDRLSKLPDDVLLNILERVDTLDALRTCILSKRMLKLPTMLSRFDINVGNLLQHHDVASHGFKVGHVIQYNNAVAGVTEKILSARNLEIPIRKIRLRFYVGRDGCLSISKAFAGTMKTQRVEHAEFVLITDRSCQKCTHNDLLCYAQQFNNCLGDYPAAFAGLTHLWLRGMRFGELDMPNILSTCKRLVSLRLSCCDAGLNGLPKLQHENFVGWCYPDPLNFGPVPQLSKLRLEQMESPKLLAPVLGKLQVVNLDNLLEGCDIAWTMFILEAAPSLRELCITVWDHWCKIVKDKELRRKNGYCEKANVEWQPSAFNLKHKNLVKLTIYGFQPDEIFVQYVRRILKVVVNMREVSLHDRKTVEEKDMLKMEMVKEFRIASPAVIHFRS</sequence>
<proteinExistence type="predicted"/>
<name>A0A0Q3KMA4_BRADI</name>
<reference evidence="2" key="2">
    <citation type="submission" date="2017-06" db="EMBL/GenBank/DDBJ databases">
        <title>WGS assembly of Brachypodium distachyon.</title>
        <authorList>
            <consortium name="The International Brachypodium Initiative"/>
            <person name="Lucas S."/>
            <person name="Harmon-Smith M."/>
            <person name="Lail K."/>
            <person name="Tice H."/>
            <person name="Grimwood J."/>
            <person name="Bruce D."/>
            <person name="Barry K."/>
            <person name="Shu S."/>
            <person name="Lindquist E."/>
            <person name="Wang M."/>
            <person name="Pitluck S."/>
            <person name="Vogel J.P."/>
            <person name="Garvin D.F."/>
            <person name="Mockler T.C."/>
            <person name="Schmutz J."/>
            <person name="Rokhsar D."/>
            <person name="Bevan M.W."/>
        </authorList>
    </citation>
    <scope>NUCLEOTIDE SEQUENCE</scope>
    <source>
        <strain evidence="2">Bd21</strain>
    </source>
</reference>
<dbReference type="Gene3D" id="3.80.10.10">
    <property type="entry name" value="Ribonuclease Inhibitor"/>
    <property type="match status" value="1"/>
</dbReference>
<evidence type="ECO:0000313" key="2">
    <source>
        <dbReference type="EMBL" id="KQK12257.2"/>
    </source>
</evidence>
<dbReference type="EMBL" id="CM000880">
    <property type="protein sequence ID" value="KQK12257.2"/>
    <property type="molecule type" value="Genomic_DNA"/>
</dbReference>
<dbReference type="Gramene" id="KQK12257">
    <property type="protein sequence ID" value="KQK12257"/>
    <property type="gene ID" value="BRADI_1g02487v3"/>
</dbReference>
<dbReference type="InterPro" id="IPR044997">
    <property type="entry name" value="F-box_plant"/>
</dbReference>
<dbReference type="SUPFAM" id="SSF81383">
    <property type="entry name" value="F-box domain"/>
    <property type="match status" value="1"/>
</dbReference>
<dbReference type="Pfam" id="PF00646">
    <property type="entry name" value="F-box"/>
    <property type="match status" value="1"/>
</dbReference>
<reference evidence="2 3" key="1">
    <citation type="journal article" date="2010" name="Nature">
        <title>Genome sequencing and analysis of the model grass Brachypodium distachyon.</title>
        <authorList>
            <consortium name="International Brachypodium Initiative"/>
        </authorList>
    </citation>
    <scope>NUCLEOTIDE SEQUENCE [LARGE SCALE GENOMIC DNA]</scope>
    <source>
        <strain evidence="2 3">Bd21</strain>
    </source>
</reference>
<evidence type="ECO:0000313" key="3">
    <source>
        <dbReference type="EnsemblPlants" id="KQK12257"/>
    </source>
</evidence>